<name>A0A1M6XW34_9BACT</name>
<dbReference type="GO" id="GO:0009055">
    <property type="term" value="F:electron transfer activity"/>
    <property type="evidence" value="ECO:0007669"/>
    <property type="project" value="TreeGrafter"/>
</dbReference>
<comment type="subcellular location">
    <subcellularLocation>
        <location evidence="2">Periplasm</location>
    </subcellularLocation>
</comment>
<evidence type="ECO:0000256" key="12">
    <source>
        <dbReference type="PIRSR" id="PIRSR000310-1"/>
    </source>
</evidence>
<feature type="binding site" evidence="12">
    <location>
        <position position="200"/>
    </location>
    <ligand>
        <name>[4Fe-4S] cluster</name>
        <dbReference type="ChEBI" id="CHEBI:49883"/>
        <label>2</label>
    </ligand>
</feature>
<evidence type="ECO:0000313" key="15">
    <source>
        <dbReference type="EMBL" id="SHL10089.1"/>
    </source>
</evidence>
<feature type="binding site" evidence="12">
    <location>
        <position position="220"/>
    </location>
    <ligand>
        <name>[4Fe-4S] cluster</name>
        <dbReference type="ChEBI" id="CHEBI:49883"/>
        <label>2</label>
    </ligand>
</feature>
<dbReference type="GO" id="GO:0044569">
    <property type="term" value="C:[Ni-Fe] hydrogenase complex"/>
    <property type="evidence" value="ECO:0007669"/>
    <property type="project" value="TreeGrafter"/>
</dbReference>
<feature type="binding site" evidence="12">
    <location>
        <position position="227"/>
    </location>
    <ligand>
        <name>[4Fe-4S] cluster</name>
        <dbReference type="ChEBI" id="CHEBI:49883"/>
        <label>2</label>
    </ligand>
</feature>
<evidence type="ECO:0000256" key="10">
    <source>
        <dbReference type="ARBA" id="ARBA00023004"/>
    </source>
</evidence>
<gene>
    <name evidence="15" type="ORF">SAMN02745216_04619</name>
</gene>
<dbReference type="PIRSF" id="PIRSF000310">
    <property type="entry name" value="NiFe_hyd_ssu"/>
    <property type="match status" value="1"/>
</dbReference>
<evidence type="ECO:0000256" key="7">
    <source>
        <dbReference type="ARBA" id="ARBA00022729"/>
    </source>
</evidence>
<feature type="binding site" evidence="12">
    <location>
        <position position="236"/>
    </location>
    <ligand>
        <name>[3Fe-4S] cluster</name>
        <dbReference type="ChEBI" id="CHEBI:21137"/>
    </ligand>
</feature>
<dbReference type="GO" id="GO:0042597">
    <property type="term" value="C:periplasmic space"/>
    <property type="evidence" value="ECO:0007669"/>
    <property type="project" value="UniProtKB-SubCell"/>
</dbReference>
<dbReference type="InterPro" id="IPR027394">
    <property type="entry name" value="Cytochrome-c3_hydrogenase_C"/>
</dbReference>
<feature type="binding site" evidence="12">
    <location>
        <position position="197"/>
    </location>
    <ligand>
        <name>[4Fe-4S] cluster</name>
        <dbReference type="ChEBI" id="CHEBI:49883"/>
        <label>2</label>
    </ligand>
</feature>
<dbReference type="GO" id="GO:0051539">
    <property type="term" value="F:4 iron, 4 sulfur cluster binding"/>
    <property type="evidence" value="ECO:0007669"/>
    <property type="project" value="UniProtKB-KW"/>
</dbReference>
<dbReference type="Pfam" id="PF01058">
    <property type="entry name" value="Oxidored_q6"/>
    <property type="match status" value="1"/>
</dbReference>
<evidence type="ECO:0000256" key="5">
    <source>
        <dbReference type="ARBA" id="ARBA00022485"/>
    </source>
</evidence>
<dbReference type="Proteomes" id="UP000183994">
    <property type="component" value="Unassembled WGS sequence"/>
</dbReference>
<evidence type="ECO:0000256" key="1">
    <source>
        <dbReference type="ARBA" id="ARBA00001966"/>
    </source>
</evidence>
<dbReference type="GO" id="GO:0009061">
    <property type="term" value="P:anaerobic respiration"/>
    <property type="evidence" value="ECO:0007669"/>
    <property type="project" value="TreeGrafter"/>
</dbReference>
<dbReference type="GO" id="GO:0046872">
    <property type="term" value="F:metal ion binding"/>
    <property type="evidence" value="ECO:0007669"/>
    <property type="project" value="UniProtKB-KW"/>
</dbReference>
<dbReference type="InterPro" id="IPR001821">
    <property type="entry name" value="NiFe_hydrogenase_ssu"/>
</dbReference>
<organism evidence="15 16">
    <name type="scientific">Desulfatibacillum alkenivorans DSM 16219</name>
    <dbReference type="NCBI Taxonomy" id="1121393"/>
    <lineage>
        <taxon>Bacteria</taxon>
        <taxon>Pseudomonadati</taxon>
        <taxon>Thermodesulfobacteriota</taxon>
        <taxon>Desulfobacteria</taxon>
        <taxon>Desulfobacterales</taxon>
        <taxon>Desulfatibacillaceae</taxon>
        <taxon>Desulfatibacillum</taxon>
    </lineage>
</organism>
<evidence type="ECO:0000313" key="16">
    <source>
        <dbReference type="Proteomes" id="UP000183994"/>
    </source>
</evidence>
<dbReference type="InterPro" id="IPR037024">
    <property type="entry name" value="NiFe_Hase_small_N_sf"/>
</dbReference>
<dbReference type="GO" id="GO:0008901">
    <property type="term" value="F:ferredoxin hydrogenase activity"/>
    <property type="evidence" value="ECO:0007669"/>
    <property type="project" value="InterPro"/>
</dbReference>
<keyword evidence="16" id="KW-1185">Reference proteome</keyword>
<dbReference type="PRINTS" id="PR00614">
    <property type="entry name" value="NIHGNASESMLL"/>
</dbReference>
<feature type="binding site" evidence="12">
    <location>
        <position position="114"/>
    </location>
    <ligand>
        <name>[4Fe-4S] cluster</name>
        <dbReference type="ChEBI" id="CHEBI:49883"/>
        <label>1</label>
    </ligand>
</feature>
<dbReference type="SUPFAM" id="SSF56770">
    <property type="entry name" value="HydA/Nqo6-like"/>
    <property type="match status" value="1"/>
</dbReference>
<feature type="domain" description="NADH:ubiquinone oxidoreductase-like 20kDa subunit" evidence="13">
    <location>
        <begin position="13"/>
        <end position="173"/>
    </location>
</feature>
<evidence type="ECO:0000256" key="3">
    <source>
        <dbReference type="ARBA" id="ARBA00006605"/>
    </source>
</evidence>
<dbReference type="STRING" id="1121393.SAMN02745216_04619"/>
<feature type="binding site" evidence="12">
    <location>
        <position position="13"/>
    </location>
    <ligand>
        <name>[4Fe-4S] cluster</name>
        <dbReference type="ChEBI" id="CHEBI:49883"/>
        <label>1</label>
    </ligand>
</feature>
<feature type="binding site" evidence="12">
    <location>
        <position position="254"/>
    </location>
    <ligand>
        <name>[3Fe-4S] cluster</name>
        <dbReference type="ChEBI" id="CHEBI:21137"/>
    </ligand>
</feature>
<dbReference type="GO" id="GO:0051538">
    <property type="term" value="F:3 iron, 4 sulfur cluster binding"/>
    <property type="evidence" value="ECO:0007669"/>
    <property type="project" value="UniProtKB-KW"/>
</dbReference>
<evidence type="ECO:0000256" key="6">
    <source>
        <dbReference type="ARBA" id="ARBA00022723"/>
    </source>
</evidence>
<keyword evidence="9" id="KW-0560">Oxidoreductase</keyword>
<keyword evidence="5 12" id="KW-0004">4Fe-4S</keyword>
<dbReference type="Gene3D" id="4.10.480.10">
    <property type="entry name" value="Cytochrome-c3 hydrogenase, C-terminal domain"/>
    <property type="match status" value="1"/>
</dbReference>
<keyword evidence="12" id="KW-0003">3Fe-4S</keyword>
<evidence type="ECO:0000256" key="9">
    <source>
        <dbReference type="ARBA" id="ARBA00023002"/>
    </source>
</evidence>
<evidence type="ECO:0000256" key="2">
    <source>
        <dbReference type="ARBA" id="ARBA00004418"/>
    </source>
</evidence>
<comment type="cofactor">
    <cofactor evidence="1">
        <name>[4Fe-4S] cluster</name>
        <dbReference type="ChEBI" id="CHEBI:49883"/>
    </cofactor>
</comment>
<keyword evidence="10 12" id="KW-0408">Iron</keyword>
<dbReference type="RefSeq" id="WP_073478607.1">
    <property type="nucleotide sequence ID" value="NZ_FQZU01000045.1"/>
</dbReference>
<dbReference type="Pfam" id="PF14720">
    <property type="entry name" value="NiFe_hyd_SSU_C"/>
    <property type="match status" value="1"/>
</dbReference>
<dbReference type="EMBL" id="FQZU01000045">
    <property type="protein sequence ID" value="SHL10089.1"/>
    <property type="molecule type" value="Genomic_DNA"/>
</dbReference>
<dbReference type="InterPro" id="IPR006137">
    <property type="entry name" value="NADH_UbQ_OxRdtase-like_20kDa"/>
</dbReference>
<keyword evidence="7" id="KW-0732">Signal</keyword>
<reference evidence="16" key="1">
    <citation type="submission" date="2016-11" db="EMBL/GenBank/DDBJ databases">
        <authorList>
            <person name="Varghese N."/>
            <person name="Submissions S."/>
        </authorList>
    </citation>
    <scope>NUCLEOTIDE SEQUENCE [LARGE SCALE GENOMIC DNA]</scope>
    <source>
        <strain evidence="16">DSM 16219</strain>
    </source>
</reference>
<sequence>MSLNLFWLQCGGCGGDTWSLFNASSPNVVDFLEAQDINILWHPSLSVRSHEEHRETIRRVTEGRERLDVLCVEGSVIRGPGGTGMYDDFDGSPKKDLVYALAAQAKHIVAVGTCASFGGIGADGEIEATGLQYHKYEPGGFLGEDFVSGGGRPVINIPGCPCHCDVIVGTLSAIAKGTPPELGEYNMPLEWYGVMVHQGCTRNEYHEYRVEEKRMGEKGCLFFYLGCHGPLVHGVCNKLLWNGRSSKTRVGVPCFGCTRPDFPQLYPFFETRNIEGIPLELPEGMDRAHYMAYKGMAAAAAPARLKKRKTRI</sequence>
<feature type="domain" description="Cytochrome-c3 hydrogenase C-terminal" evidence="14">
    <location>
        <begin position="192"/>
        <end position="268"/>
    </location>
</feature>
<feature type="binding site" evidence="12">
    <location>
        <position position="257"/>
    </location>
    <ligand>
        <name>[3Fe-4S] cluster</name>
        <dbReference type="ChEBI" id="CHEBI:21137"/>
    </ligand>
</feature>
<comment type="similarity">
    <text evidence="3">Belongs to the [NiFe]/[NiFeSe] hydrogenase small subunit family.</text>
</comment>
<proteinExistence type="inferred from homology"/>
<keyword evidence="6 12" id="KW-0479">Metal-binding</keyword>
<comment type="subunit">
    <text evidence="4">Heterodimer of a large and a small subunit.</text>
</comment>
<dbReference type="PANTHER" id="PTHR30013:SF5">
    <property type="entry name" value="HYDROGENASE SMALL SUBUNIT"/>
    <property type="match status" value="1"/>
</dbReference>
<evidence type="ECO:0000256" key="4">
    <source>
        <dbReference type="ARBA" id="ARBA00011771"/>
    </source>
</evidence>
<dbReference type="OrthoDB" id="9766729at2"/>
<dbReference type="Gene3D" id="3.40.50.700">
    <property type="entry name" value="NADH:ubiquinone oxidoreductase-like, 20kDa subunit"/>
    <property type="match status" value="1"/>
</dbReference>
<dbReference type="GO" id="GO:0009375">
    <property type="term" value="C:ferredoxin hydrogenase complex"/>
    <property type="evidence" value="ECO:0007669"/>
    <property type="project" value="InterPro"/>
</dbReference>
<keyword evidence="8" id="KW-0574">Periplasm</keyword>
<evidence type="ECO:0000259" key="13">
    <source>
        <dbReference type="Pfam" id="PF01058"/>
    </source>
</evidence>
<dbReference type="AlphaFoldDB" id="A0A1M6XW34"/>
<evidence type="ECO:0000256" key="11">
    <source>
        <dbReference type="ARBA" id="ARBA00023014"/>
    </source>
</evidence>
<accession>A0A1M6XW34</accession>
<dbReference type="GO" id="GO:0016020">
    <property type="term" value="C:membrane"/>
    <property type="evidence" value="ECO:0007669"/>
    <property type="project" value="TreeGrafter"/>
</dbReference>
<dbReference type="InterPro" id="IPR037148">
    <property type="entry name" value="NiFe-Hase_small_C_sf"/>
</dbReference>
<protein>
    <submittedName>
        <fullName evidence="15">Hydrogenase small subunit</fullName>
    </submittedName>
</protein>
<feature type="binding site" evidence="12">
    <location>
        <position position="160"/>
    </location>
    <ligand>
        <name>[4Fe-4S] cluster</name>
        <dbReference type="ChEBI" id="CHEBI:49883"/>
        <label>1</label>
    </ligand>
</feature>
<dbReference type="PANTHER" id="PTHR30013">
    <property type="entry name" value="NIFE / NIFESE HYDROGENASE SMALL SUBUNIT FAMILY MEMBER"/>
    <property type="match status" value="1"/>
</dbReference>
<keyword evidence="11 12" id="KW-0411">Iron-sulfur</keyword>
<evidence type="ECO:0000256" key="8">
    <source>
        <dbReference type="ARBA" id="ARBA00022764"/>
    </source>
</evidence>
<evidence type="ECO:0000259" key="14">
    <source>
        <dbReference type="Pfam" id="PF14720"/>
    </source>
</evidence>